<evidence type="ECO:0000256" key="4">
    <source>
        <dbReference type="ARBA" id="ARBA00019622"/>
    </source>
</evidence>
<dbReference type="GO" id="GO:0016592">
    <property type="term" value="C:mediator complex"/>
    <property type="evidence" value="ECO:0007669"/>
    <property type="project" value="InterPro"/>
</dbReference>
<evidence type="ECO:0000256" key="12">
    <source>
        <dbReference type="SAM" id="MobiDB-lite"/>
    </source>
</evidence>
<keyword evidence="5" id="KW-0678">Repressor</keyword>
<keyword evidence="15" id="KW-1185">Reference proteome</keyword>
<reference evidence="14" key="1">
    <citation type="submission" date="2021-10" db="EMBL/GenBank/DDBJ databases">
        <title>De novo Genome Assembly of Clathrus columnatus (Basidiomycota, Fungi) Using Illumina and Nanopore Sequence Data.</title>
        <authorList>
            <person name="Ogiso-Tanaka E."/>
            <person name="Itagaki H."/>
            <person name="Hosoya T."/>
            <person name="Hosaka K."/>
        </authorList>
    </citation>
    <scope>NUCLEOTIDE SEQUENCE</scope>
    <source>
        <strain evidence="14">MO-923</strain>
    </source>
</reference>
<dbReference type="EMBL" id="BPWL01000001">
    <property type="protein sequence ID" value="GJJ06592.1"/>
    <property type="molecule type" value="Genomic_DNA"/>
</dbReference>
<evidence type="ECO:0000313" key="14">
    <source>
        <dbReference type="EMBL" id="GJJ06592.1"/>
    </source>
</evidence>
<evidence type="ECO:0000256" key="11">
    <source>
        <dbReference type="ARBA" id="ARBA00032010"/>
    </source>
</evidence>
<dbReference type="SMART" id="SM01281">
    <property type="entry name" value="Med12"/>
    <property type="match status" value="1"/>
</dbReference>
<evidence type="ECO:0000256" key="8">
    <source>
        <dbReference type="ARBA" id="ARBA00023163"/>
    </source>
</evidence>
<feature type="region of interest" description="Disordered" evidence="12">
    <location>
        <begin position="1488"/>
        <end position="1627"/>
    </location>
</feature>
<comment type="similarity">
    <text evidence="2">Belongs to the Mediator complex subunit 12 family.</text>
</comment>
<name>A0AAV4ZZA1_9AGAM</name>
<dbReference type="Pfam" id="PF09497">
    <property type="entry name" value="Med12"/>
    <property type="match status" value="1"/>
</dbReference>
<comment type="function">
    <text evidence="10">Component of the SRB8-11 complex. The SRB8-11 complex is a regulatory module of the Mediator complex which is itself involved in regulation of basal and activated RNA polymerase II-dependent transcription. The SRB8-11 complex may be involved in the transcriptional repression of a subset of genes regulated by Mediator. It may inhibit the association of the Mediator complex with RNA polymerase II to form the holoenzyme complex.</text>
</comment>
<dbReference type="InterPro" id="IPR019035">
    <property type="entry name" value="Mediator_Med12"/>
</dbReference>
<dbReference type="GO" id="GO:0003712">
    <property type="term" value="F:transcription coregulator activity"/>
    <property type="evidence" value="ECO:0007669"/>
    <property type="project" value="InterPro"/>
</dbReference>
<evidence type="ECO:0000256" key="2">
    <source>
        <dbReference type="ARBA" id="ARBA00010289"/>
    </source>
</evidence>
<gene>
    <name evidence="14" type="ORF">Clacol_000785</name>
</gene>
<evidence type="ECO:0000256" key="9">
    <source>
        <dbReference type="ARBA" id="ARBA00023242"/>
    </source>
</evidence>
<evidence type="ECO:0000256" key="10">
    <source>
        <dbReference type="ARBA" id="ARBA00025661"/>
    </source>
</evidence>
<evidence type="ECO:0000313" key="15">
    <source>
        <dbReference type="Proteomes" id="UP001050691"/>
    </source>
</evidence>
<dbReference type="Proteomes" id="UP001050691">
    <property type="component" value="Unassembled WGS sequence"/>
</dbReference>
<feature type="compositionally biased region" description="Polar residues" evidence="12">
    <location>
        <begin position="1567"/>
        <end position="1581"/>
    </location>
</feature>
<dbReference type="PANTHER" id="PTHR46567:SF1">
    <property type="entry name" value="MEDIATOR OF RNA POLYMERASE II TRANSCRIPTION SUBUNIT 12"/>
    <property type="match status" value="1"/>
</dbReference>
<protein>
    <recommendedName>
        <fullName evidence="4">Mediator of RNA polymerase II transcription subunit 12</fullName>
    </recommendedName>
    <alternativeName>
        <fullName evidence="11">Mediator complex subunit 12</fullName>
    </alternativeName>
</protein>
<comment type="subunit">
    <text evidence="3">Component of the SRB8-11 complex, which itself associates with the Mediator complex.</text>
</comment>
<keyword evidence="6" id="KW-0805">Transcription regulation</keyword>
<dbReference type="GO" id="GO:0006357">
    <property type="term" value="P:regulation of transcription by RNA polymerase II"/>
    <property type="evidence" value="ECO:0007669"/>
    <property type="project" value="InterPro"/>
</dbReference>
<dbReference type="PANTHER" id="PTHR46567">
    <property type="entry name" value="MEDIATOR OF RNA POLYMERASE II TRANSCRIPTION SUBUNIT 12"/>
    <property type="match status" value="1"/>
</dbReference>
<accession>A0AAV4ZZA1</accession>
<proteinExistence type="inferred from homology"/>
<keyword evidence="7" id="KW-0010">Activator</keyword>
<evidence type="ECO:0000256" key="1">
    <source>
        <dbReference type="ARBA" id="ARBA00004123"/>
    </source>
</evidence>
<keyword evidence="9" id="KW-0539">Nucleus</keyword>
<evidence type="ECO:0000259" key="13">
    <source>
        <dbReference type="SMART" id="SM01281"/>
    </source>
</evidence>
<comment type="subcellular location">
    <subcellularLocation>
        <location evidence="1">Nucleus</location>
    </subcellularLocation>
</comment>
<dbReference type="InterPro" id="IPR057344">
    <property type="entry name" value="ARM_SRB8"/>
</dbReference>
<evidence type="ECO:0000256" key="6">
    <source>
        <dbReference type="ARBA" id="ARBA00023015"/>
    </source>
</evidence>
<feature type="domain" description="Mediator complex subunit Med12" evidence="13">
    <location>
        <begin position="109"/>
        <end position="171"/>
    </location>
</feature>
<evidence type="ECO:0000256" key="3">
    <source>
        <dbReference type="ARBA" id="ARBA00011629"/>
    </source>
</evidence>
<evidence type="ECO:0000256" key="5">
    <source>
        <dbReference type="ARBA" id="ARBA00022491"/>
    </source>
</evidence>
<keyword evidence="8" id="KW-0804">Transcription</keyword>
<sequence>MSRNGEGSESLKKYHTEPPQWLSTAHSSADLGFHGFFPPRPDQPEDLLSDSNVKHGYSATHTMGAEHFSSLASIKDRILNHNALSDLNELMNQVLARRAENNAHLPDHVYKPPQRITLSEVRRQSWQTDFFNPDVPLHTIGDKIPHAKGHDLLVLLQDNKVPISRAVWYVRGLGGNEIQGMRNRPNYSPTQYSVEWANVVTGYLKKLLAEVALPSAARLGLNIKQTFKRVLNDPDTRDKWVSKFSYCLDLLREFYAESLVDHAFFLSWLAQQMQSSNLAQAIFVARIVDEYLEGMLPYRSLQRALIDGCLTKLADIQTSTGSEHLTSLNMALQSLLQRIFIYNPDSFVNPKNWLAYSSTITQILRDYPFSVAPNRSEWESAIENDLDDLARRNDALLFRIIPERATVKTKFTMSDVKVYNVARPWFRTQLIISQLLNSFTESTNLSSITILDTTFDDMDSISTKLNMLLTWSITSHQYGDHRPYAVASLLLMWMHRMEDRAIRRGSPSPDEILQDQLFEWIDNSEVAANANNVSAMAVTFGELVSRGIFSYSKYLHRLVARGETGLLINQEPSSRHRPLLKTTPLFDSNTALANQRKVTLYGISCRTPLEEIKEKELRRVLRACLPEIFGGTPLSPNDPIPFQPEVFSSATRYEYIRVLQHWLYPIFERHLKRPVNGGDVISLQAYVTIMYILTFVKAYRLVLEMNLKLLAVVSTPELLDAIVDTIRRYADIWNCMDAHETLIDALCAAQEIWNWTSRRAQSRPLLCLLIEYLEHPAMTPEAKNRINEDATALMQGLVPPSTSGQREPGMLARISMLSQEDDTSLATNIWMRHAFSSTWVQEVWQNTLEALRELQSSYMDAESRKICILRYAQFLWDIDQHLLPSSFDRLVFQWATGPGKNELRQFDAEMWSAITTILLYLVTKDVLMAPNVIKGIVYPILETCTSPHPNRSTMLRFATNIALQLLVQNVDNTSLTSHRLDEIQKLQTRRRTIYADENFSLLVKALPGLVTLEHTANLEEDLRQAVSQLRIAISKDSAFRMVAYRNLDMVSRAFWNSDSQSLQQDCERHLGNALQQILSDSKPWVLQVKSFNWRTLSSFLSPWRYARTAIELQLALRSLGANLRDPELKEAASKDLYEFGSSFFGQPLSSEETDLIADMLRGISGIVACKLINSGLQRITELFNELEDLSSTSAVRSLLHNVGEALHLICSILQPLRADPSGLPNIEPEVQDAFVDTIKSVTQRLEQYTLENDFSNDIADLAVIVARLWQFDLCLPGAWTPRMKDAVPEILVLIIKLAIKYSCGIMANSIVFDVLLDTAFVLFDEIPRDSKALTIDLFQYTPNINHSDLPTDISGLQRRRLASLLSFVPDDTYVQNLRYAWTDASGSLVISNEVQNNPWEWAESIEPPVSTTKLTREKPDLKNNSSIPLELFGTRSTGERVIGELPDTRAREAAAVRQLEDGLASDSMFERDWRDSRVNWKANLVVHSGEGGEDGSGSVAPTGMGSGSQLGIPGSGGSSPSPTVRSHRSSTASTRTQHRHRQQSHRAGSVLSTSSRGRSSVHGDTSFIGSGTTDSVSTSAATGGKRKASPGSSLNEYDTQGVVRGSTTGRRGRPRGSGTGRGKTKKK</sequence>
<organism evidence="14 15">
    <name type="scientific">Clathrus columnatus</name>
    <dbReference type="NCBI Taxonomy" id="1419009"/>
    <lineage>
        <taxon>Eukaryota</taxon>
        <taxon>Fungi</taxon>
        <taxon>Dikarya</taxon>
        <taxon>Basidiomycota</taxon>
        <taxon>Agaricomycotina</taxon>
        <taxon>Agaricomycetes</taxon>
        <taxon>Phallomycetidae</taxon>
        <taxon>Phallales</taxon>
        <taxon>Clathraceae</taxon>
        <taxon>Clathrus</taxon>
    </lineage>
</organism>
<feature type="compositionally biased region" description="Gly residues" evidence="12">
    <location>
        <begin position="1504"/>
        <end position="1517"/>
    </location>
</feature>
<feature type="compositionally biased region" description="Low complexity" evidence="12">
    <location>
        <begin position="1545"/>
        <end position="1560"/>
    </location>
</feature>
<dbReference type="Pfam" id="PF25326">
    <property type="entry name" value="ARM_SRB8"/>
    <property type="match status" value="1"/>
</dbReference>
<evidence type="ECO:0000256" key="7">
    <source>
        <dbReference type="ARBA" id="ARBA00023159"/>
    </source>
</evidence>
<comment type="caution">
    <text evidence="14">The sequence shown here is derived from an EMBL/GenBank/DDBJ whole genome shotgun (WGS) entry which is preliminary data.</text>
</comment>